<organism evidence="2 3">
    <name type="scientific">Nocardiopsis rhodophaea</name>
    <dbReference type="NCBI Taxonomy" id="280238"/>
    <lineage>
        <taxon>Bacteria</taxon>
        <taxon>Bacillati</taxon>
        <taxon>Actinomycetota</taxon>
        <taxon>Actinomycetes</taxon>
        <taxon>Streptosporangiales</taxon>
        <taxon>Nocardiopsidaceae</taxon>
        <taxon>Nocardiopsis</taxon>
    </lineage>
</organism>
<sequence length="223" mass="24242">MSSTPPARYAVTPRTTPSRNRDRMRYDRETVHAILDADFICHLAFVSPDGAPVALPMLYARVGDSLYLHGSTGSRPMRDAAEGLRVCATVTRTDGLVLARSGVHHSINYRSVVAHGTAYRVTDPGEHRTALDAIIDHLIPERSADCRPATAKELAQTAVLRLDLEEVAAKARTGGVSDEPEDIDLPYWAGVIPITRTLGTPVPDPGMPTETPVPAYLRRLVQS</sequence>
<comment type="caution">
    <text evidence="2">The sequence shown here is derived from an EMBL/GenBank/DDBJ whole genome shotgun (WGS) entry which is preliminary data.</text>
</comment>
<evidence type="ECO:0000313" key="3">
    <source>
        <dbReference type="Proteomes" id="UP001501585"/>
    </source>
</evidence>
<dbReference type="RefSeq" id="WP_344165235.1">
    <property type="nucleotide sequence ID" value="NZ_BAAAPC010000025.1"/>
</dbReference>
<evidence type="ECO:0000256" key="1">
    <source>
        <dbReference type="SAM" id="MobiDB-lite"/>
    </source>
</evidence>
<name>A0ABP5F0H5_9ACTN</name>
<gene>
    <name evidence="2" type="ORF">GCM10009799_46450</name>
</gene>
<reference evidence="3" key="1">
    <citation type="journal article" date="2019" name="Int. J. Syst. Evol. Microbiol.">
        <title>The Global Catalogue of Microorganisms (GCM) 10K type strain sequencing project: providing services to taxonomists for standard genome sequencing and annotation.</title>
        <authorList>
            <consortium name="The Broad Institute Genomics Platform"/>
            <consortium name="The Broad Institute Genome Sequencing Center for Infectious Disease"/>
            <person name="Wu L."/>
            <person name="Ma J."/>
        </authorList>
    </citation>
    <scope>NUCLEOTIDE SEQUENCE [LARGE SCALE GENOMIC DNA]</scope>
    <source>
        <strain evidence="3">JCM 15313</strain>
    </source>
</reference>
<dbReference type="PANTHER" id="PTHR34071:SF2">
    <property type="entry name" value="FLAVIN-NUCLEOTIDE-BINDING PROTEIN"/>
    <property type="match status" value="1"/>
</dbReference>
<accession>A0ABP5F0H5</accession>
<dbReference type="PANTHER" id="PTHR34071">
    <property type="entry name" value="5-NITROIMIDAZOLE ANTIBIOTICS RESISTANCE PROTEIN, NIMA-FAMILY-RELATED PROTEIN-RELATED"/>
    <property type="match status" value="1"/>
</dbReference>
<dbReference type="InterPro" id="IPR012349">
    <property type="entry name" value="Split_barrel_FMN-bd"/>
</dbReference>
<evidence type="ECO:0000313" key="2">
    <source>
        <dbReference type="EMBL" id="GAA2012815.1"/>
    </source>
</evidence>
<dbReference type="Proteomes" id="UP001501585">
    <property type="component" value="Unassembled WGS sequence"/>
</dbReference>
<dbReference type="Pfam" id="PF12900">
    <property type="entry name" value="Pyridox_ox_2"/>
    <property type="match status" value="1"/>
</dbReference>
<keyword evidence="3" id="KW-1185">Reference proteome</keyword>
<dbReference type="EMBL" id="BAAAPC010000025">
    <property type="protein sequence ID" value="GAA2012815.1"/>
    <property type="molecule type" value="Genomic_DNA"/>
</dbReference>
<dbReference type="InterPro" id="IPR024747">
    <property type="entry name" value="Pyridox_Oxase-rel"/>
</dbReference>
<proteinExistence type="predicted"/>
<dbReference type="Gene3D" id="2.30.110.10">
    <property type="entry name" value="Electron Transport, Fmn-binding Protein, Chain A"/>
    <property type="match status" value="1"/>
</dbReference>
<protein>
    <submittedName>
        <fullName evidence="2">Pyridoxamine 5'-phosphate oxidase family protein</fullName>
    </submittedName>
</protein>
<dbReference type="SUPFAM" id="SSF50475">
    <property type="entry name" value="FMN-binding split barrel"/>
    <property type="match status" value="1"/>
</dbReference>
<feature type="region of interest" description="Disordered" evidence="1">
    <location>
        <begin position="1"/>
        <end position="23"/>
    </location>
</feature>